<dbReference type="InterPro" id="IPR014782">
    <property type="entry name" value="Peptidase_M1_dom"/>
</dbReference>
<evidence type="ECO:0000256" key="1">
    <source>
        <dbReference type="PIRSR" id="PIRSR634015-3"/>
    </source>
</evidence>
<dbReference type="InterPro" id="IPR042097">
    <property type="entry name" value="Aminopeptidase_N-like_N_sf"/>
</dbReference>
<dbReference type="EMBL" id="RAHX01000001">
    <property type="protein sequence ID" value="RJY09597.1"/>
    <property type="molecule type" value="Genomic_DNA"/>
</dbReference>
<accession>A0A419RUX7</accession>
<dbReference type="GO" id="GO:0008237">
    <property type="term" value="F:metallopeptidase activity"/>
    <property type="evidence" value="ECO:0007669"/>
    <property type="project" value="InterPro"/>
</dbReference>
<dbReference type="InterPro" id="IPR034015">
    <property type="entry name" value="M1_LTA4H"/>
</dbReference>
<proteinExistence type="predicted"/>
<dbReference type="SUPFAM" id="SSF63737">
    <property type="entry name" value="Leukotriene A4 hydrolase N-terminal domain"/>
    <property type="match status" value="1"/>
</dbReference>
<dbReference type="CDD" id="cd09603">
    <property type="entry name" value="M1_APN_like"/>
    <property type="match status" value="1"/>
</dbReference>
<dbReference type="Gene3D" id="2.60.40.1730">
    <property type="entry name" value="tricorn interacting facor f3 domain"/>
    <property type="match status" value="1"/>
</dbReference>
<protein>
    <submittedName>
        <fullName evidence="3">M1 family peptidase</fullName>
    </submittedName>
</protein>
<evidence type="ECO:0000313" key="4">
    <source>
        <dbReference type="Proteomes" id="UP000285232"/>
    </source>
</evidence>
<dbReference type="PANTHER" id="PTHR45726:SF3">
    <property type="entry name" value="LEUKOTRIENE A-4 HYDROLASE"/>
    <property type="match status" value="1"/>
</dbReference>
<feature type="binding site" evidence="1">
    <location>
        <position position="386"/>
    </location>
    <ligand>
        <name>Zn(2+)</name>
        <dbReference type="ChEBI" id="CHEBI:29105"/>
        <note>catalytic</note>
    </ligand>
</feature>
<feature type="domain" description="Peptidase M1 membrane alanine aminopeptidase" evidence="2">
    <location>
        <begin position="357"/>
        <end position="513"/>
    </location>
</feature>
<dbReference type="GO" id="GO:0008270">
    <property type="term" value="F:zinc ion binding"/>
    <property type="evidence" value="ECO:0007669"/>
    <property type="project" value="InterPro"/>
</dbReference>
<dbReference type="Gene3D" id="1.10.390.10">
    <property type="entry name" value="Neutral Protease Domain 2"/>
    <property type="match status" value="1"/>
</dbReference>
<gene>
    <name evidence="3" type="ORF">D6201_09705</name>
</gene>
<organism evidence="3 4">
    <name type="scientific">Aurantiacibacter aquimixticola</name>
    <dbReference type="NCBI Taxonomy" id="1958945"/>
    <lineage>
        <taxon>Bacteria</taxon>
        <taxon>Pseudomonadati</taxon>
        <taxon>Pseudomonadota</taxon>
        <taxon>Alphaproteobacteria</taxon>
        <taxon>Sphingomonadales</taxon>
        <taxon>Erythrobacteraceae</taxon>
        <taxon>Aurantiacibacter</taxon>
    </lineage>
</organism>
<keyword evidence="1" id="KW-0862">Zinc</keyword>
<evidence type="ECO:0000313" key="3">
    <source>
        <dbReference type="EMBL" id="RJY09597.1"/>
    </source>
</evidence>
<evidence type="ECO:0000259" key="2">
    <source>
        <dbReference type="Pfam" id="PF01433"/>
    </source>
</evidence>
<comment type="cofactor">
    <cofactor evidence="1">
        <name>Zn(2+)</name>
        <dbReference type="ChEBI" id="CHEBI:29105"/>
    </cofactor>
    <text evidence="1">Binds 1 zinc ion per subunit.</text>
</comment>
<keyword evidence="4" id="KW-1185">Reference proteome</keyword>
<dbReference type="PANTHER" id="PTHR45726">
    <property type="entry name" value="LEUKOTRIENE A-4 HYDROLASE"/>
    <property type="match status" value="1"/>
</dbReference>
<sequence length="594" mass="66343">MMAGMTARAIARADFTLGDAPPSGYACRMIEKFSKIRLAAGAIAFAAAFVSTTALAQPAQPLAPRTAESDLPLDDARANMELPQVALAFRVDPANRSISGQGRYTVQASEALDAIAFDLDPRFAVTLVRVAGRVLGIGEYANPDGLLRIPLDENLAAGESVEVDIHWRGQPHVALNPPWEGGFVWSTAPGGEPWIATAVQGEGCDLFWPCIDHSSKRIDRLDMSVIVPNGLVAAGNGALVGTTANEDGTTSYHWRARDPSNYGVTLQIGPYDVVERDYESQFGNTIAIRFWHLPGNKAGARRLVAEMETYLDFFESKFGPYPFSDEKVGVAETPHLGMEHQTINAYGNEYRESELGYDWLLNHEFAHEWFANQLTHQSVNHMWLHEGIAQWMQPLYLGWLHEDEGVYDAEMARFRRQIRNRVPLVAPEGTLPDYNDRSAGWGTDIYYKGAWVMHSLRYLVGEEVLFDAMTRLTYGTDDPQPGNIRPVNRTTDDFRVILEEMTGDDLGWFFDAYFYQAELPRLTVLRDGYDLTLKWDSPAEAAFEMPVEIIVDGEVRRIEMENGSAHTYLPRPDAQLSVDPYMRVLKEELPQSGA</sequence>
<dbReference type="Proteomes" id="UP000285232">
    <property type="component" value="Unassembled WGS sequence"/>
</dbReference>
<name>A0A419RUX7_9SPHN</name>
<reference evidence="3 4" key="1">
    <citation type="journal article" date="2017" name="Int. J. Syst. Evol. Microbiol.">
        <title>Erythrobacter aquimixticola sp. nov., isolated from the junction between the ocean and a freshwater spring.</title>
        <authorList>
            <person name="Park S."/>
            <person name="Jung Y.T."/>
            <person name="Choi S.J."/>
            <person name="Yoon J.H."/>
        </authorList>
    </citation>
    <scope>NUCLEOTIDE SEQUENCE [LARGE SCALE GENOMIC DNA]</scope>
    <source>
        <strain evidence="3 4">JSSK-14</strain>
    </source>
</reference>
<comment type="caution">
    <text evidence="3">The sequence shown here is derived from an EMBL/GenBank/DDBJ whole genome shotgun (WGS) entry which is preliminary data.</text>
</comment>
<keyword evidence="1" id="KW-0479">Metal-binding</keyword>
<feature type="binding site" evidence="1">
    <location>
        <position position="363"/>
    </location>
    <ligand>
        <name>Zn(2+)</name>
        <dbReference type="ChEBI" id="CHEBI:29105"/>
        <note>catalytic</note>
    </ligand>
</feature>
<dbReference type="InterPro" id="IPR027268">
    <property type="entry name" value="Peptidase_M4/M1_CTD_sf"/>
</dbReference>
<dbReference type="Pfam" id="PF01433">
    <property type="entry name" value="Peptidase_M1"/>
    <property type="match status" value="1"/>
</dbReference>
<dbReference type="AlphaFoldDB" id="A0A419RUX7"/>
<feature type="binding site" evidence="1">
    <location>
        <position position="367"/>
    </location>
    <ligand>
        <name>Zn(2+)</name>
        <dbReference type="ChEBI" id="CHEBI:29105"/>
        <note>catalytic</note>
    </ligand>
</feature>
<dbReference type="SUPFAM" id="SSF55486">
    <property type="entry name" value="Metalloproteases ('zincins'), catalytic domain"/>
    <property type="match status" value="1"/>
</dbReference>